<dbReference type="Gene3D" id="3.40.630.30">
    <property type="match status" value="1"/>
</dbReference>
<dbReference type="EMBL" id="BEGY01000014">
    <property type="protein sequence ID" value="GAX75946.1"/>
    <property type="molecule type" value="Genomic_DNA"/>
</dbReference>
<evidence type="ECO:0000256" key="6">
    <source>
        <dbReference type="ARBA" id="ARBA00048372"/>
    </source>
</evidence>
<keyword evidence="5" id="KW-0012">Acyltransferase</keyword>
<evidence type="ECO:0000256" key="2">
    <source>
        <dbReference type="ARBA" id="ARBA00009145"/>
    </source>
</evidence>
<feature type="domain" description="N-acetyltransferase" evidence="7">
    <location>
        <begin position="445"/>
        <end position="615"/>
    </location>
</feature>
<dbReference type="GO" id="GO:0004042">
    <property type="term" value="F:L-glutamate N-acetyltransferase activity"/>
    <property type="evidence" value="ECO:0007669"/>
    <property type="project" value="InterPro"/>
</dbReference>
<protein>
    <recommendedName>
        <fullName evidence="3">amino-acid N-acetyltransferase</fullName>
        <ecNumber evidence="3">2.3.1.1</ecNumber>
    </recommendedName>
</protein>
<accession>A0A250WYT6</accession>
<dbReference type="UniPathway" id="UPA00068">
    <property type="reaction ID" value="UER00106"/>
</dbReference>
<reference evidence="8 9" key="1">
    <citation type="submission" date="2017-08" db="EMBL/GenBank/DDBJ databases">
        <title>Acidophilic green algal genome provides insights into adaptation to an acidic environment.</title>
        <authorList>
            <person name="Hirooka S."/>
            <person name="Hirose Y."/>
            <person name="Kanesaki Y."/>
            <person name="Higuchi S."/>
            <person name="Fujiwara T."/>
            <person name="Onuma R."/>
            <person name="Era A."/>
            <person name="Ohbayashi R."/>
            <person name="Uzuka A."/>
            <person name="Nozaki H."/>
            <person name="Yoshikawa H."/>
            <person name="Miyagishima S.Y."/>
        </authorList>
    </citation>
    <scope>NUCLEOTIDE SEQUENCE [LARGE SCALE GENOMIC DNA]</scope>
    <source>
        <strain evidence="8 9">NIES-2499</strain>
    </source>
</reference>
<sequence length="615" mass="67313">MHLPRSILSKSKPAFASNLNQGPPLSSARVISRNTQTQLRDHIVVRGSYSNDENGHESVSNYFSHIVSSSIATGDAASESAALNTPLPKSDFGKFVHFFRQASPYISGHRDRTFVIVIPGNVSSDRALLHSALSDVALLHGLGVNLVVVAGVQNQIDHLLRERKMVPRYMAGYRITDRETMKVIIEAAGEVRTQCEQSLSKGPFIPMIRRHTKGEKEIHFEPALTVVSGNYIASKRRGIVNGTDYGLTGEVRFVMKDAIRKQLDLGNIVLLNNLGFTAGGEVLNCSTHDVGLAAAVGLNADKLFTLHLDDVVRLGLPAWLPVSDAQKMLLERVEGLLTGDQMDVLRSSLDVVQASGPASFIPTDSPDTAPSVSASVLSLPKDQIMANVDIWRASGFPMAVSSCVLACTRGVKRAHLVDARLDGGLILELYSRDGVGIMISGDFYEGIRKAVLSDVDDVQALLLPLEKEGVLVKRSRHELEAMMKDFIVIERENKVLGCAMLLPLGQTDDGVSVAEVGAFCVNPVFRGSGRGDSMLDYVEQEARRMGIRRLVLLTTRTADWFEQREFLFQGKAFTSKLLPEARRLKINPARNSQLYVKELATFDQSLAQPGKRIGF</sequence>
<evidence type="ECO:0000256" key="3">
    <source>
        <dbReference type="ARBA" id="ARBA00012697"/>
    </source>
</evidence>
<keyword evidence="9" id="KW-1185">Reference proteome</keyword>
<evidence type="ECO:0000259" key="7">
    <source>
        <dbReference type="PROSITE" id="PS51186"/>
    </source>
</evidence>
<dbReference type="InterPro" id="IPR016181">
    <property type="entry name" value="Acyl_CoA_acyltransferase"/>
</dbReference>
<dbReference type="InterPro" id="IPR010167">
    <property type="entry name" value="NH2A_AcTrfase"/>
</dbReference>
<evidence type="ECO:0000256" key="4">
    <source>
        <dbReference type="ARBA" id="ARBA00022679"/>
    </source>
</evidence>
<dbReference type="Pfam" id="PF00583">
    <property type="entry name" value="Acetyltransf_1"/>
    <property type="match status" value="1"/>
</dbReference>
<comment type="catalytic activity">
    <reaction evidence="6">
        <text>L-glutamate + acetyl-CoA = N-acetyl-L-glutamate + CoA + H(+)</text>
        <dbReference type="Rhea" id="RHEA:24292"/>
        <dbReference type="ChEBI" id="CHEBI:15378"/>
        <dbReference type="ChEBI" id="CHEBI:29985"/>
        <dbReference type="ChEBI" id="CHEBI:44337"/>
        <dbReference type="ChEBI" id="CHEBI:57287"/>
        <dbReference type="ChEBI" id="CHEBI:57288"/>
        <dbReference type="EC" id="2.3.1.1"/>
    </reaction>
</comment>
<dbReference type="EC" id="2.3.1.1" evidence="3"/>
<dbReference type="CDD" id="cd04301">
    <property type="entry name" value="NAT_SF"/>
    <property type="match status" value="1"/>
</dbReference>
<dbReference type="InterPro" id="IPR000182">
    <property type="entry name" value="GNAT_dom"/>
</dbReference>
<proteinExistence type="inferred from homology"/>
<name>A0A250WYT6_9CHLO</name>
<comment type="similarity">
    <text evidence="2">Belongs to the acetyltransferase family. ArgA subfamily.</text>
</comment>
<comment type="pathway">
    <text evidence="1">Amino-acid biosynthesis; L-arginine biosynthesis; N(2)-acetyl-L-ornithine from L-glutamate: step 1/4.</text>
</comment>
<evidence type="ECO:0000313" key="8">
    <source>
        <dbReference type="EMBL" id="GAX75946.1"/>
    </source>
</evidence>
<dbReference type="SUPFAM" id="SSF55729">
    <property type="entry name" value="Acyl-CoA N-acyltransferases (Nat)"/>
    <property type="match status" value="1"/>
</dbReference>
<dbReference type="Proteomes" id="UP000232323">
    <property type="component" value="Unassembled WGS sequence"/>
</dbReference>
<organism evidence="8 9">
    <name type="scientific">Chlamydomonas eustigma</name>
    <dbReference type="NCBI Taxonomy" id="1157962"/>
    <lineage>
        <taxon>Eukaryota</taxon>
        <taxon>Viridiplantae</taxon>
        <taxon>Chlorophyta</taxon>
        <taxon>core chlorophytes</taxon>
        <taxon>Chlorophyceae</taxon>
        <taxon>CS clade</taxon>
        <taxon>Chlamydomonadales</taxon>
        <taxon>Chlamydomonadaceae</taxon>
        <taxon>Chlamydomonas</taxon>
    </lineage>
</organism>
<dbReference type="InterPro" id="IPR001048">
    <property type="entry name" value="Asp/Glu/Uridylate_kinase"/>
</dbReference>
<evidence type="ECO:0000256" key="1">
    <source>
        <dbReference type="ARBA" id="ARBA00004925"/>
    </source>
</evidence>
<evidence type="ECO:0000313" key="9">
    <source>
        <dbReference type="Proteomes" id="UP000232323"/>
    </source>
</evidence>
<evidence type="ECO:0000256" key="5">
    <source>
        <dbReference type="ARBA" id="ARBA00023315"/>
    </source>
</evidence>
<dbReference type="AlphaFoldDB" id="A0A250WYT6"/>
<keyword evidence="4" id="KW-0808">Transferase</keyword>
<dbReference type="GO" id="GO:0006526">
    <property type="term" value="P:L-arginine biosynthetic process"/>
    <property type="evidence" value="ECO:0007669"/>
    <property type="project" value="UniProtKB-UniPathway"/>
</dbReference>
<dbReference type="InterPro" id="IPR036393">
    <property type="entry name" value="AceGlu_kinase-like_sf"/>
</dbReference>
<dbReference type="Pfam" id="PF00696">
    <property type="entry name" value="AA_kinase"/>
    <property type="match status" value="1"/>
</dbReference>
<dbReference type="PROSITE" id="PS51186">
    <property type="entry name" value="GNAT"/>
    <property type="match status" value="1"/>
</dbReference>
<dbReference type="Gene3D" id="3.40.1160.10">
    <property type="entry name" value="Acetylglutamate kinase-like"/>
    <property type="match status" value="1"/>
</dbReference>
<comment type="caution">
    <text evidence="8">The sequence shown here is derived from an EMBL/GenBank/DDBJ whole genome shotgun (WGS) entry which is preliminary data.</text>
</comment>
<dbReference type="PANTHER" id="PTHR30602">
    <property type="entry name" value="AMINO-ACID ACETYLTRANSFERASE"/>
    <property type="match status" value="1"/>
</dbReference>
<dbReference type="GO" id="GO:0005737">
    <property type="term" value="C:cytoplasm"/>
    <property type="evidence" value="ECO:0007669"/>
    <property type="project" value="InterPro"/>
</dbReference>
<dbReference type="SUPFAM" id="SSF53633">
    <property type="entry name" value="Carbamate kinase-like"/>
    <property type="match status" value="1"/>
</dbReference>
<gene>
    <name evidence="8" type="ORF">CEUSTIGMA_g3389.t1</name>
</gene>
<dbReference type="STRING" id="1157962.A0A250WYT6"/>
<dbReference type="HAMAP" id="MF_01105">
    <property type="entry name" value="N_acetyl_glu_synth"/>
    <property type="match status" value="1"/>
</dbReference>
<dbReference type="PANTHER" id="PTHR30602:SF12">
    <property type="entry name" value="AMINO-ACID ACETYLTRANSFERASE NAGS1, CHLOROPLASTIC-RELATED"/>
    <property type="match status" value="1"/>
</dbReference>
<dbReference type="OrthoDB" id="438291at2759"/>